<dbReference type="PANTHER" id="PTHR34584">
    <property type="entry name" value="NA(+)/H(+) ANTIPORTER SUBUNIT E1"/>
    <property type="match status" value="1"/>
</dbReference>
<organism evidence="8 9">
    <name type="scientific">Rhizobium grahamii</name>
    <dbReference type="NCBI Taxonomy" id="1120045"/>
    <lineage>
        <taxon>Bacteria</taxon>
        <taxon>Pseudomonadati</taxon>
        <taxon>Pseudomonadota</taxon>
        <taxon>Alphaproteobacteria</taxon>
        <taxon>Hyphomicrobiales</taxon>
        <taxon>Rhizobiaceae</taxon>
        <taxon>Rhizobium/Agrobacterium group</taxon>
        <taxon>Rhizobium</taxon>
    </lineage>
</organism>
<protein>
    <submittedName>
        <fullName evidence="8">Na+/H+ antiporter subunit E</fullName>
    </submittedName>
</protein>
<dbReference type="InterPro" id="IPR002758">
    <property type="entry name" value="Cation_antiport_E"/>
</dbReference>
<keyword evidence="9" id="KW-1185">Reference proteome</keyword>
<dbReference type="PIRSF" id="PIRSF019239">
    <property type="entry name" value="MrpE"/>
    <property type="match status" value="1"/>
</dbReference>
<keyword evidence="3" id="KW-1003">Cell membrane</keyword>
<evidence type="ECO:0000256" key="4">
    <source>
        <dbReference type="ARBA" id="ARBA00022692"/>
    </source>
</evidence>
<keyword evidence="5 7" id="KW-1133">Transmembrane helix</keyword>
<sequence>MTSLLFNLLLAIMWCVVTGSPSVHNMILGFALGALALFVVREPYGSRGYLRRFVAVLSLAAIFLKELALSACKVALTVLRPDMRLKPGIFAFPLTVQTDVEIMLLANLITLTPGTLSVDVSDDRRTLFVHALDCSDPEGTRRGIADGFERKIAEVFR</sequence>
<dbReference type="Proteomes" id="UP000326881">
    <property type="component" value="Chromosome"/>
</dbReference>
<dbReference type="PANTHER" id="PTHR34584:SF1">
    <property type="entry name" value="NA(+)_H(+) ANTIPORTER SUBUNIT E1"/>
    <property type="match status" value="1"/>
</dbReference>
<dbReference type="Pfam" id="PF01899">
    <property type="entry name" value="MNHE"/>
    <property type="match status" value="1"/>
</dbReference>
<dbReference type="GO" id="GO:0005886">
    <property type="term" value="C:plasma membrane"/>
    <property type="evidence" value="ECO:0007669"/>
    <property type="project" value="UniProtKB-SubCell"/>
</dbReference>
<evidence type="ECO:0000256" key="5">
    <source>
        <dbReference type="ARBA" id="ARBA00022989"/>
    </source>
</evidence>
<name>A0A5Q0C767_9HYPH</name>
<dbReference type="NCBIfam" id="NF006519">
    <property type="entry name" value="PRK08965.1-3"/>
    <property type="match status" value="1"/>
</dbReference>
<evidence type="ECO:0000256" key="1">
    <source>
        <dbReference type="ARBA" id="ARBA00004651"/>
    </source>
</evidence>
<evidence type="ECO:0000256" key="3">
    <source>
        <dbReference type="ARBA" id="ARBA00022475"/>
    </source>
</evidence>
<evidence type="ECO:0000256" key="6">
    <source>
        <dbReference type="ARBA" id="ARBA00023136"/>
    </source>
</evidence>
<dbReference type="RefSeq" id="WP_153269834.1">
    <property type="nucleotide sequence ID" value="NZ_CP043498.1"/>
</dbReference>
<gene>
    <name evidence="8" type="ORF">FZ934_02875</name>
</gene>
<proteinExistence type="inferred from homology"/>
<reference evidence="8 9" key="1">
    <citation type="submission" date="2019-08" db="EMBL/GenBank/DDBJ databases">
        <title>Prosopis cineraria nodule microbiome.</title>
        <authorList>
            <person name="Ali R."/>
            <person name="Chaluvadi S.R."/>
            <person name="Wang X."/>
        </authorList>
    </citation>
    <scope>NUCLEOTIDE SEQUENCE [LARGE SCALE GENOMIC DNA]</scope>
    <source>
        <strain evidence="8 9">BG7</strain>
    </source>
</reference>
<accession>A0A5Q0C767</accession>
<comment type="subcellular location">
    <subcellularLocation>
        <location evidence="1">Cell membrane</location>
        <topology evidence="1">Multi-pass membrane protein</topology>
    </subcellularLocation>
</comment>
<dbReference type="OrthoDB" id="9807187at2"/>
<dbReference type="GO" id="GO:0008324">
    <property type="term" value="F:monoatomic cation transmembrane transporter activity"/>
    <property type="evidence" value="ECO:0007669"/>
    <property type="project" value="InterPro"/>
</dbReference>
<keyword evidence="4 7" id="KW-0812">Transmembrane</keyword>
<dbReference type="AlphaFoldDB" id="A0A5Q0C767"/>
<comment type="similarity">
    <text evidence="2">Belongs to the CPA3 antiporters (TC 2.A.63) subunit E family.</text>
</comment>
<evidence type="ECO:0000313" key="8">
    <source>
        <dbReference type="EMBL" id="QFY59469.1"/>
    </source>
</evidence>
<feature type="transmembrane region" description="Helical" evidence="7">
    <location>
        <begin position="52"/>
        <end position="76"/>
    </location>
</feature>
<evidence type="ECO:0000256" key="7">
    <source>
        <dbReference type="SAM" id="Phobius"/>
    </source>
</evidence>
<evidence type="ECO:0000313" key="9">
    <source>
        <dbReference type="Proteomes" id="UP000326881"/>
    </source>
</evidence>
<dbReference type="EMBL" id="CP043498">
    <property type="protein sequence ID" value="QFY59469.1"/>
    <property type="molecule type" value="Genomic_DNA"/>
</dbReference>
<keyword evidence="6 7" id="KW-0472">Membrane</keyword>
<dbReference type="KEGG" id="rgr:FZ934_02875"/>
<evidence type="ECO:0000256" key="2">
    <source>
        <dbReference type="ARBA" id="ARBA00006228"/>
    </source>
</evidence>